<sequence>MIKQKQLRRAMVAPSGAAEGNSAAGTNRTTKDGRFLALTLVIANVTCTVVPAFVFYTPVGFRVAPAYLVLPVFILFSL</sequence>
<dbReference type="AlphaFoldDB" id="A0A1D1VEW7"/>
<gene>
    <name evidence="3" type="primary">RvY_08408-1</name>
    <name evidence="3" type="synonym">RvY_08408.1</name>
    <name evidence="3" type="ORF">RvY_08408</name>
</gene>
<feature type="transmembrane region" description="Helical" evidence="2">
    <location>
        <begin position="35"/>
        <end position="53"/>
    </location>
</feature>
<accession>A0A1D1VEW7</accession>
<feature type="region of interest" description="Disordered" evidence="1">
    <location>
        <begin position="1"/>
        <end position="29"/>
    </location>
</feature>
<evidence type="ECO:0000313" key="4">
    <source>
        <dbReference type="Proteomes" id="UP000186922"/>
    </source>
</evidence>
<dbReference type="Proteomes" id="UP000186922">
    <property type="component" value="Unassembled WGS sequence"/>
</dbReference>
<evidence type="ECO:0000256" key="2">
    <source>
        <dbReference type="SAM" id="Phobius"/>
    </source>
</evidence>
<reference evidence="3 4" key="1">
    <citation type="journal article" date="2016" name="Nat. Commun.">
        <title>Extremotolerant tardigrade genome and improved radiotolerance of human cultured cells by tardigrade-unique protein.</title>
        <authorList>
            <person name="Hashimoto T."/>
            <person name="Horikawa D.D."/>
            <person name="Saito Y."/>
            <person name="Kuwahara H."/>
            <person name="Kozuka-Hata H."/>
            <person name="Shin-I T."/>
            <person name="Minakuchi Y."/>
            <person name="Ohishi K."/>
            <person name="Motoyama A."/>
            <person name="Aizu T."/>
            <person name="Enomoto A."/>
            <person name="Kondo K."/>
            <person name="Tanaka S."/>
            <person name="Hara Y."/>
            <person name="Koshikawa S."/>
            <person name="Sagara H."/>
            <person name="Miura T."/>
            <person name="Yokobori S."/>
            <person name="Miyagawa K."/>
            <person name="Suzuki Y."/>
            <person name="Kubo T."/>
            <person name="Oyama M."/>
            <person name="Kohara Y."/>
            <person name="Fujiyama A."/>
            <person name="Arakawa K."/>
            <person name="Katayama T."/>
            <person name="Toyoda A."/>
            <person name="Kunieda T."/>
        </authorList>
    </citation>
    <scope>NUCLEOTIDE SEQUENCE [LARGE SCALE GENOMIC DNA]</scope>
    <source>
        <strain evidence="3 4">YOKOZUNA-1</strain>
    </source>
</reference>
<protein>
    <submittedName>
        <fullName evidence="3">Uncharacterized protein</fullName>
    </submittedName>
</protein>
<keyword evidence="2" id="KW-0472">Membrane</keyword>
<comment type="caution">
    <text evidence="3">The sequence shown here is derived from an EMBL/GenBank/DDBJ whole genome shotgun (WGS) entry which is preliminary data.</text>
</comment>
<evidence type="ECO:0000256" key="1">
    <source>
        <dbReference type="SAM" id="MobiDB-lite"/>
    </source>
</evidence>
<evidence type="ECO:0000313" key="3">
    <source>
        <dbReference type="EMBL" id="GAU97048.1"/>
    </source>
</evidence>
<organism evidence="3 4">
    <name type="scientific">Ramazzottius varieornatus</name>
    <name type="common">Water bear</name>
    <name type="synonym">Tardigrade</name>
    <dbReference type="NCBI Taxonomy" id="947166"/>
    <lineage>
        <taxon>Eukaryota</taxon>
        <taxon>Metazoa</taxon>
        <taxon>Ecdysozoa</taxon>
        <taxon>Tardigrada</taxon>
        <taxon>Eutardigrada</taxon>
        <taxon>Parachela</taxon>
        <taxon>Hypsibioidea</taxon>
        <taxon>Ramazzottiidae</taxon>
        <taxon>Ramazzottius</taxon>
    </lineage>
</organism>
<proteinExistence type="predicted"/>
<keyword evidence="4" id="KW-1185">Reference proteome</keyword>
<name>A0A1D1VEW7_RAMVA</name>
<keyword evidence="2" id="KW-1133">Transmembrane helix</keyword>
<keyword evidence="2" id="KW-0812">Transmembrane</keyword>
<dbReference type="EMBL" id="BDGG01000004">
    <property type="protein sequence ID" value="GAU97048.1"/>
    <property type="molecule type" value="Genomic_DNA"/>
</dbReference>